<evidence type="ECO:0000256" key="3">
    <source>
        <dbReference type="ARBA" id="ARBA00022723"/>
    </source>
</evidence>
<accession>A0A6M2BQ85</accession>
<keyword evidence="10" id="KW-1185">Reference proteome</keyword>
<protein>
    <submittedName>
        <fullName evidence="9">Tannase/feruloyl esterase family alpha/beta hydrolase</fullName>
    </submittedName>
</protein>
<reference evidence="9 10" key="1">
    <citation type="journal article" date="2014" name="Int. J. Syst. Evol. Microbiol.">
        <title>Solimonas terrae sp. nov., isolated from soil.</title>
        <authorList>
            <person name="Kim S.J."/>
            <person name="Moon J.Y."/>
            <person name="Weon H.Y."/>
            <person name="Ahn J.H."/>
            <person name="Chen W.M."/>
            <person name="Kwon S.W."/>
        </authorList>
    </citation>
    <scope>NUCLEOTIDE SEQUENCE [LARGE SCALE GENOMIC DNA]</scope>
    <source>
        <strain evidence="9 10">KIS83-12</strain>
    </source>
</reference>
<evidence type="ECO:0000256" key="6">
    <source>
        <dbReference type="ARBA" id="ARBA00022837"/>
    </source>
</evidence>
<evidence type="ECO:0000256" key="4">
    <source>
        <dbReference type="ARBA" id="ARBA00022729"/>
    </source>
</evidence>
<dbReference type="Pfam" id="PF07519">
    <property type="entry name" value="Tannase"/>
    <property type="match status" value="1"/>
</dbReference>
<evidence type="ECO:0000256" key="7">
    <source>
        <dbReference type="ARBA" id="ARBA00023157"/>
    </source>
</evidence>
<dbReference type="GO" id="GO:0052689">
    <property type="term" value="F:carboxylic ester hydrolase activity"/>
    <property type="evidence" value="ECO:0007669"/>
    <property type="project" value="UniProtKB-KW"/>
</dbReference>
<sequence length="532" mass="56550">MNNRMTASGSLALAALLFCCLPQAAQAADDACAALKHYKLQGGAVDAVEVLAPPATFDIGFQGLPPLPVTAGFCRVQAHLTPTPASNIRIEVWLPPADAWNGKFVGTGNAGFAGNFTSPYLFMRSAVAKGYAAAGTDTGHVGNRMGEPPSADWALHQPEKIKDYGYRAEHLTAIAGKALVQAYYRHAPKHAYFQGCSNGGREALMEARRFPDDYEGIIAGAPAADWVGLATGFAWNTLAAHKSPEGALTTGKLAILQSAALKQCDLLDGVSDGVLEDPRQCKFDPASVECPNGADGDSCLNAAQVETARKIYGGPINPRTGASLFPGFAVGSEAVQWGQWITGPATDQSAFATSFYRNMVFSDPDWQLSSLDFDHDVDKARAVAGPALDSNDPDIAAFAKRGGHLLLYQGWADAAIPPQATINYYEAVRQKIGAARTDSAVRFFLVPGMAHCLGGPGPNDFDTLDALDHWVDSGQAPERLVAAKYETEYADLLGLPKGEPQRTRPLCAYPQTAHYKGGGSADEADNFICRRQ</sequence>
<dbReference type="AlphaFoldDB" id="A0A6M2BQ85"/>
<evidence type="ECO:0000256" key="2">
    <source>
        <dbReference type="ARBA" id="ARBA00022487"/>
    </source>
</evidence>
<evidence type="ECO:0000256" key="5">
    <source>
        <dbReference type="ARBA" id="ARBA00022801"/>
    </source>
</evidence>
<comment type="caution">
    <text evidence="9">The sequence shown here is derived from an EMBL/GenBank/DDBJ whole genome shotgun (WGS) entry which is preliminary data.</text>
</comment>
<feature type="signal peptide" evidence="8">
    <location>
        <begin position="1"/>
        <end position="27"/>
    </location>
</feature>
<keyword evidence="6" id="KW-0106">Calcium</keyword>
<evidence type="ECO:0000313" key="10">
    <source>
        <dbReference type="Proteomes" id="UP000472676"/>
    </source>
</evidence>
<organism evidence="9 10">
    <name type="scientific">Solimonas terrae</name>
    <dbReference type="NCBI Taxonomy" id="1396819"/>
    <lineage>
        <taxon>Bacteria</taxon>
        <taxon>Pseudomonadati</taxon>
        <taxon>Pseudomonadota</taxon>
        <taxon>Gammaproteobacteria</taxon>
        <taxon>Nevskiales</taxon>
        <taxon>Nevskiaceae</taxon>
        <taxon>Solimonas</taxon>
    </lineage>
</organism>
<keyword evidence="2" id="KW-0719">Serine esterase</keyword>
<dbReference type="InterPro" id="IPR011118">
    <property type="entry name" value="Tannase/feruloyl_esterase"/>
</dbReference>
<dbReference type="Gene3D" id="3.40.50.1820">
    <property type="entry name" value="alpha/beta hydrolase"/>
    <property type="match status" value="1"/>
</dbReference>
<keyword evidence="7" id="KW-1015">Disulfide bond</keyword>
<feature type="chain" id="PRO_5026994725" evidence="8">
    <location>
        <begin position="28"/>
        <end position="532"/>
    </location>
</feature>
<evidence type="ECO:0000256" key="8">
    <source>
        <dbReference type="SAM" id="SignalP"/>
    </source>
</evidence>
<keyword evidence="3" id="KW-0479">Metal-binding</keyword>
<comment type="similarity">
    <text evidence="1">Belongs to the tannase family.</text>
</comment>
<dbReference type="InterPro" id="IPR029058">
    <property type="entry name" value="AB_hydrolase_fold"/>
</dbReference>
<dbReference type="EMBL" id="JAAMOW010000002">
    <property type="protein sequence ID" value="NGY04243.1"/>
    <property type="molecule type" value="Genomic_DNA"/>
</dbReference>
<gene>
    <name evidence="9" type="ORF">G7Y85_05670</name>
</gene>
<evidence type="ECO:0000256" key="1">
    <source>
        <dbReference type="ARBA" id="ARBA00006249"/>
    </source>
</evidence>
<evidence type="ECO:0000313" key="9">
    <source>
        <dbReference type="EMBL" id="NGY04243.1"/>
    </source>
</evidence>
<keyword evidence="5 9" id="KW-0378">Hydrolase</keyword>
<keyword evidence="4 8" id="KW-0732">Signal</keyword>
<dbReference type="Proteomes" id="UP000472676">
    <property type="component" value="Unassembled WGS sequence"/>
</dbReference>
<dbReference type="PANTHER" id="PTHR33938">
    <property type="entry name" value="FERULOYL ESTERASE B-RELATED"/>
    <property type="match status" value="1"/>
</dbReference>
<dbReference type="RefSeq" id="WP_166253089.1">
    <property type="nucleotide sequence ID" value="NZ_JAAMOW010000002.1"/>
</dbReference>
<dbReference type="GO" id="GO:0046872">
    <property type="term" value="F:metal ion binding"/>
    <property type="evidence" value="ECO:0007669"/>
    <property type="project" value="UniProtKB-KW"/>
</dbReference>
<proteinExistence type="inferred from homology"/>
<dbReference type="SUPFAM" id="SSF53474">
    <property type="entry name" value="alpha/beta-Hydrolases"/>
    <property type="match status" value="1"/>
</dbReference>
<name>A0A6M2BQ85_9GAMM</name>
<dbReference type="PANTHER" id="PTHR33938:SF15">
    <property type="entry name" value="FERULOYL ESTERASE B-RELATED"/>
    <property type="match status" value="1"/>
</dbReference>